<dbReference type="InterPro" id="IPR036167">
    <property type="entry name" value="tRNA_intron_Endo_cat-like_sf"/>
</dbReference>
<evidence type="ECO:0000313" key="4">
    <source>
        <dbReference type="Proteomes" id="UP000695000"/>
    </source>
</evidence>
<dbReference type="RefSeq" id="XP_017775638.1">
    <property type="nucleotide sequence ID" value="XM_017920149.1"/>
</dbReference>
<keyword evidence="2" id="KW-0819">tRNA processing</keyword>
<comment type="similarity">
    <text evidence="1">Belongs to the SEN15 family.</text>
</comment>
<proteinExistence type="inferred from homology"/>
<accession>A0ABM1MM38</accession>
<dbReference type="Proteomes" id="UP000695000">
    <property type="component" value="Unplaced"/>
</dbReference>
<dbReference type="SUPFAM" id="SSF53032">
    <property type="entry name" value="tRNA-intron endonuclease catalytic domain-like"/>
    <property type="match status" value="1"/>
</dbReference>
<organism evidence="4 5">
    <name type="scientific">Nicrophorus vespilloides</name>
    <name type="common">Boreal carrion beetle</name>
    <dbReference type="NCBI Taxonomy" id="110193"/>
    <lineage>
        <taxon>Eukaryota</taxon>
        <taxon>Metazoa</taxon>
        <taxon>Ecdysozoa</taxon>
        <taxon>Arthropoda</taxon>
        <taxon>Hexapoda</taxon>
        <taxon>Insecta</taxon>
        <taxon>Pterygota</taxon>
        <taxon>Neoptera</taxon>
        <taxon>Endopterygota</taxon>
        <taxon>Coleoptera</taxon>
        <taxon>Polyphaga</taxon>
        <taxon>Staphyliniformia</taxon>
        <taxon>Silphidae</taxon>
        <taxon>Nicrophorinae</taxon>
        <taxon>Nicrophorus</taxon>
    </lineage>
</organism>
<name>A0ABM1MM38_NICVS</name>
<dbReference type="PANTHER" id="PTHR28582:SF1">
    <property type="entry name" value="TRNA-SPLICING ENDONUCLEASE SUBUNIT SEN15"/>
    <property type="match status" value="1"/>
</dbReference>
<keyword evidence="4" id="KW-1185">Reference proteome</keyword>
<reference evidence="5" key="1">
    <citation type="submission" date="2025-08" db="UniProtKB">
        <authorList>
            <consortium name="RefSeq"/>
        </authorList>
    </citation>
    <scope>IDENTIFICATION</scope>
    <source>
        <tissue evidence="5">Whole Larva</tissue>
    </source>
</reference>
<evidence type="ECO:0000259" key="3">
    <source>
        <dbReference type="Pfam" id="PF09631"/>
    </source>
</evidence>
<evidence type="ECO:0000313" key="5">
    <source>
        <dbReference type="RefSeq" id="XP_017775638.1"/>
    </source>
</evidence>
<feature type="domain" description="tRNA-splicing endonuclease subunit Sen15" evidence="3">
    <location>
        <begin position="25"/>
        <end position="112"/>
    </location>
</feature>
<dbReference type="InterPro" id="IPR018593">
    <property type="entry name" value="tRNA-endonuc_su_Sen15"/>
</dbReference>
<dbReference type="GeneID" id="108561987"/>
<gene>
    <name evidence="5" type="primary">LOC108561987</name>
</gene>
<evidence type="ECO:0000256" key="2">
    <source>
        <dbReference type="ARBA" id="ARBA00022694"/>
    </source>
</evidence>
<dbReference type="Pfam" id="PF09631">
    <property type="entry name" value="Sen15"/>
    <property type="match status" value="1"/>
</dbReference>
<dbReference type="InterPro" id="IPR011856">
    <property type="entry name" value="tRNA_endonuc-like_dom_sf"/>
</dbReference>
<evidence type="ECO:0000256" key="1">
    <source>
        <dbReference type="ARBA" id="ARBA00006091"/>
    </source>
</evidence>
<dbReference type="PANTHER" id="PTHR28582">
    <property type="entry name" value="TRNA-SPLICING ENDONUCLEASE SUBUNIT SEN15"/>
    <property type="match status" value="1"/>
</dbReference>
<sequence>MNDFAIEKFKQLGCRSKLQMSLAFQVHLELNEVKKYWDVEYKYNEQIDCLYLTACKCKNSDATTFIPIPACQKLNFNVMNKYLELSQSVCLVICKADSTCVYYEITVGIGVPPPDVPNTSASVQSKREQLDKELQKNRKVLEESALHGIPITLKSKDKPSDSDYSD</sequence>
<protein>
    <submittedName>
        <fullName evidence="5">Uncharacterized protein LOC108561987</fullName>
    </submittedName>
</protein>
<dbReference type="Gene3D" id="3.40.1350.10">
    <property type="match status" value="1"/>
</dbReference>